<feature type="compositionally biased region" description="Low complexity" evidence="2">
    <location>
        <begin position="188"/>
        <end position="204"/>
    </location>
</feature>
<evidence type="ECO:0000313" key="4">
    <source>
        <dbReference type="RefSeq" id="XP_010911651.1"/>
    </source>
</evidence>
<dbReference type="InParanoid" id="A0A6I9QLZ3"/>
<dbReference type="AlphaFoldDB" id="A0A6I9QLZ3"/>
<organism evidence="3 4">
    <name type="scientific">Elaeis guineensis var. tenera</name>
    <name type="common">Oil palm</name>
    <dbReference type="NCBI Taxonomy" id="51953"/>
    <lineage>
        <taxon>Eukaryota</taxon>
        <taxon>Viridiplantae</taxon>
        <taxon>Streptophyta</taxon>
        <taxon>Embryophyta</taxon>
        <taxon>Tracheophyta</taxon>
        <taxon>Spermatophyta</taxon>
        <taxon>Magnoliopsida</taxon>
        <taxon>Liliopsida</taxon>
        <taxon>Arecaceae</taxon>
        <taxon>Arecoideae</taxon>
        <taxon>Cocoseae</taxon>
        <taxon>Elaeidinae</taxon>
        <taxon>Elaeis</taxon>
    </lineage>
</organism>
<evidence type="ECO:0000256" key="2">
    <source>
        <dbReference type="SAM" id="MobiDB-lite"/>
    </source>
</evidence>
<keyword evidence="1" id="KW-0175">Coiled coil</keyword>
<feature type="region of interest" description="Disordered" evidence="2">
    <location>
        <begin position="188"/>
        <end position="250"/>
    </location>
</feature>
<keyword evidence="3" id="KW-1185">Reference proteome</keyword>
<sequence>MKNQHVSDMLSSFYPMMIRLVFNISELEARYRKFGEMRAPWRDKVGALEADKVSRLKGALASSESELQSAKDDARKKSRTIRRLRHERDGIAKELEADREQLRVSLGNLAKAEEGLSVAQADADIAKGEAESAKEALSRAVEVFRDSEEYREELLESGYLLYQVRYEDAREAVRGLYPELDLSSIVLPESEAPAAEETAEPASEGLSTRAKAEEDAEPVAEDQSAPTVEVRADPPTNSHRHPVEDVDSDD</sequence>
<evidence type="ECO:0000313" key="3">
    <source>
        <dbReference type="Proteomes" id="UP000504607"/>
    </source>
</evidence>
<protein>
    <submittedName>
        <fullName evidence="4">Intracellular protein transport protein USO1-like</fullName>
    </submittedName>
</protein>
<accession>A0A6I9QLZ3</accession>
<gene>
    <name evidence="4" type="primary">LOC105037715</name>
</gene>
<dbReference type="RefSeq" id="XP_010911651.1">
    <property type="nucleotide sequence ID" value="XM_010913349.1"/>
</dbReference>
<evidence type="ECO:0000256" key="1">
    <source>
        <dbReference type="SAM" id="Coils"/>
    </source>
</evidence>
<dbReference type="Proteomes" id="UP000504607">
    <property type="component" value="Unplaced"/>
</dbReference>
<feature type="coiled-coil region" evidence="1">
    <location>
        <begin position="53"/>
        <end position="112"/>
    </location>
</feature>
<name>A0A6I9QLZ3_ELAGV</name>
<proteinExistence type="predicted"/>
<reference evidence="4" key="1">
    <citation type="submission" date="2025-08" db="UniProtKB">
        <authorList>
            <consortium name="RefSeq"/>
        </authorList>
    </citation>
    <scope>IDENTIFICATION</scope>
</reference>